<comment type="function">
    <text evidence="5">Catalyzes the methylation of C-1 in cobalt-precorrin-5B to form cobalt-precorrin-6A.</text>
</comment>
<dbReference type="PANTHER" id="PTHR35863:SF1">
    <property type="entry name" value="COBALT-PRECORRIN-5B C(1)-METHYLTRANSFERASE"/>
    <property type="match status" value="1"/>
</dbReference>
<protein>
    <recommendedName>
        <fullName evidence="5">Cobalt-precorrin-5B C(1)-methyltransferase</fullName>
        <ecNumber evidence="5">2.1.1.195</ecNumber>
    </recommendedName>
    <alternativeName>
        <fullName evidence="5">Cobalt-precorrin-6A synthase</fullName>
    </alternativeName>
</protein>
<comment type="pathway">
    <text evidence="5">Cofactor biosynthesis; adenosylcobalamin biosynthesis; cob(II)yrinate a,c-diamide from sirohydrochlorin (anaerobic route): step 6/10.</text>
</comment>
<dbReference type="EMBL" id="CP146284">
    <property type="protein sequence ID" value="WWV66635.1"/>
    <property type="molecule type" value="Genomic_DNA"/>
</dbReference>
<comment type="similarity">
    <text evidence="5">Belongs to the CbiD family.</text>
</comment>
<evidence type="ECO:0000256" key="2">
    <source>
        <dbReference type="ARBA" id="ARBA00022603"/>
    </source>
</evidence>
<dbReference type="GO" id="GO:0032259">
    <property type="term" value="P:methylation"/>
    <property type="evidence" value="ECO:0007669"/>
    <property type="project" value="UniProtKB-KW"/>
</dbReference>
<accession>A0ABZ2IKS3</accession>
<dbReference type="HAMAP" id="MF_00787">
    <property type="entry name" value="CbiD"/>
    <property type="match status" value="1"/>
</dbReference>
<evidence type="ECO:0000256" key="3">
    <source>
        <dbReference type="ARBA" id="ARBA00022679"/>
    </source>
</evidence>
<keyword evidence="1 5" id="KW-0169">Cobalamin biosynthesis</keyword>
<dbReference type="RefSeq" id="WP_251968124.1">
    <property type="nucleotide sequence ID" value="NZ_CP146284.1"/>
</dbReference>
<dbReference type="InterPro" id="IPR036074">
    <property type="entry name" value="CbiD_sf"/>
</dbReference>
<dbReference type="Pfam" id="PF01888">
    <property type="entry name" value="CbiD"/>
    <property type="match status" value="1"/>
</dbReference>
<dbReference type="Pfam" id="PF02571">
    <property type="entry name" value="CbiJ"/>
    <property type="match status" value="1"/>
</dbReference>
<proteinExistence type="inferred from homology"/>
<keyword evidence="7" id="KW-1185">Reference proteome</keyword>
<evidence type="ECO:0000256" key="4">
    <source>
        <dbReference type="ARBA" id="ARBA00022691"/>
    </source>
</evidence>
<keyword evidence="2 5" id="KW-0489">Methyltransferase</keyword>
<dbReference type="PROSITE" id="PS51014">
    <property type="entry name" value="COBK_CBIJ"/>
    <property type="match status" value="1"/>
</dbReference>
<dbReference type="PANTHER" id="PTHR35863">
    <property type="entry name" value="COBALT-PRECORRIN-5B C(1)-METHYLTRANSFERASE"/>
    <property type="match status" value="1"/>
</dbReference>
<reference evidence="6 7" key="1">
    <citation type="submission" date="2024-02" db="EMBL/GenBank/DDBJ databases">
        <title>Whole genome sequencing of Parabacteroides sp. AD58.</title>
        <authorList>
            <person name="Chaplin A.V."/>
            <person name="Pikina A.P."/>
            <person name="Sokolova S.R."/>
            <person name="Korostin D.O."/>
            <person name="Efimov B.A."/>
        </authorList>
    </citation>
    <scope>NUCLEOTIDE SEQUENCE [LARGE SCALE GENOMIC DNA]</scope>
    <source>
        <strain evidence="6 7">AD58</strain>
    </source>
</reference>
<comment type="catalytic activity">
    <reaction evidence="5">
        <text>Co-precorrin-5B + S-adenosyl-L-methionine = Co-precorrin-6A + S-adenosyl-L-homocysteine</text>
        <dbReference type="Rhea" id="RHEA:26285"/>
        <dbReference type="ChEBI" id="CHEBI:57856"/>
        <dbReference type="ChEBI" id="CHEBI:59789"/>
        <dbReference type="ChEBI" id="CHEBI:60063"/>
        <dbReference type="ChEBI" id="CHEBI:60064"/>
        <dbReference type="EC" id="2.1.1.195"/>
    </reaction>
</comment>
<dbReference type="GO" id="GO:0008168">
    <property type="term" value="F:methyltransferase activity"/>
    <property type="evidence" value="ECO:0007669"/>
    <property type="project" value="UniProtKB-KW"/>
</dbReference>
<keyword evidence="4 5" id="KW-0949">S-adenosyl-L-methionine</keyword>
<dbReference type="SUPFAM" id="SSF111342">
    <property type="entry name" value="CbiD-like"/>
    <property type="match status" value="1"/>
</dbReference>
<dbReference type="Gene3D" id="3.30.2110.10">
    <property type="entry name" value="CbiD-like"/>
    <property type="match status" value="1"/>
</dbReference>
<organism evidence="6 7">
    <name type="scientific">Parabacteroides absconsus</name>
    <dbReference type="NCBI Taxonomy" id="2951805"/>
    <lineage>
        <taxon>Bacteria</taxon>
        <taxon>Pseudomonadati</taxon>
        <taxon>Bacteroidota</taxon>
        <taxon>Bacteroidia</taxon>
        <taxon>Bacteroidales</taxon>
        <taxon>Tannerellaceae</taxon>
        <taxon>Parabacteroides</taxon>
    </lineage>
</organism>
<dbReference type="Proteomes" id="UP001320603">
    <property type="component" value="Chromosome"/>
</dbReference>
<evidence type="ECO:0000313" key="7">
    <source>
        <dbReference type="Proteomes" id="UP001320603"/>
    </source>
</evidence>
<name>A0ABZ2IKS3_9BACT</name>
<evidence type="ECO:0000256" key="5">
    <source>
        <dbReference type="HAMAP-Rule" id="MF_00787"/>
    </source>
</evidence>
<dbReference type="InterPro" id="IPR003723">
    <property type="entry name" value="Precorrin-6x_reduct"/>
</dbReference>
<evidence type="ECO:0000256" key="1">
    <source>
        <dbReference type="ARBA" id="ARBA00022573"/>
    </source>
</evidence>
<dbReference type="EC" id="2.1.1.195" evidence="5"/>
<dbReference type="NCBIfam" id="TIGR00312">
    <property type="entry name" value="cbiD"/>
    <property type="match status" value="1"/>
</dbReference>
<sequence length="611" mass="67164">MILVLGGTTEGRIVARILEEAGKPFLYSTKGGGQEMELVHGKRICGAMDEKVMTECCSNEHIGLIIDAAHPFAVQLHQTVAGVAAQLGLPVIRYERKYPPRNPDFIWCDDYVDAMQKMRQHKVSRLLAWTGVNTIRPLKAFWSEHESFFRILDREDSRRIAMEQGFPTDHLLFYQEESDEDMIRQIAPDAILTKESGTSGFFEEKTHAAVKYGIPVYVIKRPQLSPFFLSVDGEFGLRREIYRLLPGFFDLHCGLTTGSCATAAAKAALYGILYKKELSDMEIQLPSGESVTLPIASVEEDSSGVTCSVIKESGDDPDVTNGCVIRVHVQVIEGDGDNEPEVCLKAGPGVGTVTLPGLGLEVGGPAINQTPRRMIESELRRLVASSGRKISSMIVTVSVDHGEELAKRTFNPKLGIVGGISIIGTSGIVRPFSSEAFVASIRKEIQVAKAIGSPQLVINSGAKSERFLKSYLASLNLPLQAYVHYGNFIGDTVRIAVETGFRKIIMGLMLGKAVKLAEGALDTHSKKVIMNRDYLLHTAEKAHCGTDILSAIRSLTLARELWQIISPEAFPDFYQLILQDCYRSCKPLLQSANLDLLLISEEGKVIPLRTV</sequence>
<keyword evidence="3 5" id="KW-0808">Transferase</keyword>
<evidence type="ECO:0000313" key="6">
    <source>
        <dbReference type="EMBL" id="WWV66635.1"/>
    </source>
</evidence>
<gene>
    <name evidence="5 6" type="primary">cbiD</name>
    <name evidence="6" type="ORF">NEE14_001175</name>
</gene>
<dbReference type="InterPro" id="IPR002748">
    <property type="entry name" value="CbiD"/>
</dbReference>